<dbReference type="KEGG" id="din:Selin_2229"/>
<evidence type="ECO:0000256" key="5">
    <source>
        <dbReference type="ARBA" id="ARBA00023115"/>
    </source>
</evidence>
<evidence type="ECO:0000313" key="10">
    <source>
        <dbReference type="EMBL" id="ADU66949.1"/>
    </source>
</evidence>
<evidence type="ECO:0000313" key="11">
    <source>
        <dbReference type="Proteomes" id="UP000002572"/>
    </source>
</evidence>
<evidence type="ECO:0000256" key="3">
    <source>
        <dbReference type="ARBA" id="ARBA00022813"/>
    </source>
</evidence>
<dbReference type="InterPro" id="IPR003826">
    <property type="entry name" value="AdoMetDC_fam_prok"/>
</dbReference>
<dbReference type="PANTHER" id="PTHR33866">
    <property type="entry name" value="S-ADENOSYLMETHIONINE DECARBOXYLASE PROENZYME"/>
    <property type="match status" value="1"/>
</dbReference>
<accession>E6W3R8</accession>
<proteinExistence type="predicted"/>
<keyword evidence="2" id="KW-0210">Decarboxylase</keyword>
<dbReference type="GO" id="GO:0008295">
    <property type="term" value="P:spermidine biosynthetic process"/>
    <property type="evidence" value="ECO:0007669"/>
    <property type="project" value="UniProtKB-KW"/>
</dbReference>
<dbReference type="Pfam" id="PF02675">
    <property type="entry name" value="AdoMet_dc"/>
    <property type="match status" value="1"/>
</dbReference>
<keyword evidence="6" id="KW-0865">Zymogen</keyword>
<reference evidence="10 11" key="1">
    <citation type="submission" date="2010-12" db="EMBL/GenBank/DDBJ databases">
        <title>Complete sequence of Desulfurispirillum indicum S5.</title>
        <authorList>
            <consortium name="US DOE Joint Genome Institute"/>
            <person name="Lucas S."/>
            <person name="Copeland A."/>
            <person name="Lapidus A."/>
            <person name="Cheng J.-F."/>
            <person name="Goodwin L."/>
            <person name="Pitluck S."/>
            <person name="Chertkov O."/>
            <person name="Held B."/>
            <person name="Detter J.C."/>
            <person name="Han C."/>
            <person name="Tapia R."/>
            <person name="Land M."/>
            <person name="Hauser L."/>
            <person name="Kyrpides N."/>
            <person name="Ivanova N."/>
            <person name="Mikhailova N."/>
            <person name="Haggblom M."/>
            <person name="Rauschenbach I."/>
            <person name="Bini E."/>
            <person name="Woyke T."/>
        </authorList>
    </citation>
    <scope>NUCLEOTIDE SEQUENCE [LARGE SCALE GENOMIC DNA]</scope>
    <source>
        <strain evidence="11">ATCC BAA-1389 / DSM 22839 / S5</strain>
    </source>
</reference>
<evidence type="ECO:0000256" key="9">
    <source>
        <dbReference type="ARBA" id="ARBA00023317"/>
    </source>
</evidence>
<keyword evidence="4" id="KW-0745">Spermidine biosynthesis</keyword>
<keyword evidence="3" id="KW-0068">Autocatalytic cleavage</keyword>
<keyword evidence="9" id="KW-0670">Pyruvate</keyword>
<dbReference type="Proteomes" id="UP000002572">
    <property type="component" value="Chromosome"/>
</dbReference>
<protein>
    <submittedName>
        <fullName evidence="10">S-adenosylmethionine decarboxylase proenzyme</fullName>
    </submittedName>
</protein>
<comment type="cofactor">
    <cofactor evidence="1">
        <name>pyruvate</name>
        <dbReference type="ChEBI" id="CHEBI:15361"/>
    </cofactor>
</comment>
<dbReference type="HOGENOM" id="CLU_125470_2_3_0"/>
<dbReference type="STRING" id="653733.Selin_2229"/>
<dbReference type="InParanoid" id="E6W3R8"/>
<keyword evidence="5" id="KW-0620">Polyamine biosynthesis</keyword>
<evidence type="ECO:0000256" key="6">
    <source>
        <dbReference type="ARBA" id="ARBA00023145"/>
    </source>
</evidence>
<sequence>MVHALAKHIIVEFYNCNPQIIGDVVLIQQHVEGAITFSTSSIEESFFQPTPENGANGTVITADIRVSIHTWPSHSYAAVDIFTPSNTIDPWLAYDYLKERLEAQYDSATELRRGQIKVGQGSPFQRSFL</sequence>
<dbReference type="EMBL" id="CP002432">
    <property type="protein sequence ID" value="ADU66949.1"/>
    <property type="molecule type" value="Genomic_DNA"/>
</dbReference>
<dbReference type="PANTHER" id="PTHR33866:SF2">
    <property type="entry name" value="S-ADENOSYLMETHIONINE DECARBOXYLASE PROENZYME"/>
    <property type="match status" value="1"/>
</dbReference>
<dbReference type="InterPro" id="IPR017716">
    <property type="entry name" value="S-AdoMet_deCOase_pro-enz"/>
</dbReference>
<keyword evidence="11" id="KW-1185">Reference proteome</keyword>
<evidence type="ECO:0000256" key="2">
    <source>
        <dbReference type="ARBA" id="ARBA00022793"/>
    </source>
</evidence>
<evidence type="ECO:0000256" key="4">
    <source>
        <dbReference type="ARBA" id="ARBA00023066"/>
    </source>
</evidence>
<keyword evidence="8" id="KW-0704">Schiff base</keyword>
<evidence type="ECO:0000256" key="8">
    <source>
        <dbReference type="ARBA" id="ARBA00023270"/>
    </source>
</evidence>
<gene>
    <name evidence="10" type="ordered locus">Selin_2229</name>
</gene>
<keyword evidence="7" id="KW-0456">Lyase</keyword>
<dbReference type="GO" id="GO:0005829">
    <property type="term" value="C:cytosol"/>
    <property type="evidence" value="ECO:0007669"/>
    <property type="project" value="TreeGrafter"/>
</dbReference>
<dbReference type="Gene3D" id="3.60.90.10">
    <property type="entry name" value="S-adenosylmethionine decarboxylase"/>
    <property type="match status" value="1"/>
</dbReference>
<dbReference type="SUPFAM" id="SSF56276">
    <property type="entry name" value="S-adenosylmethionine decarboxylase"/>
    <property type="match status" value="1"/>
</dbReference>
<name>E6W3R8_DESIS</name>
<organism evidence="10 11">
    <name type="scientific">Desulfurispirillum indicum (strain ATCC BAA-1389 / DSM 22839 / S5)</name>
    <dbReference type="NCBI Taxonomy" id="653733"/>
    <lineage>
        <taxon>Bacteria</taxon>
        <taxon>Pseudomonadati</taxon>
        <taxon>Chrysiogenota</taxon>
        <taxon>Chrysiogenia</taxon>
        <taxon>Chrysiogenales</taxon>
        <taxon>Chrysiogenaceae</taxon>
        <taxon>Desulfurispirillum</taxon>
    </lineage>
</organism>
<dbReference type="InterPro" id="IPR016067">
    <property type="entry name" value="S-AdoMet_deCO2ase_core"/>
</dbReference>
<dbReference type="GO" id="GO:0004014">
    <property type="term" value="F:adenosylmethionine decarboxylase activity"/>
    <property type="evidence" value="ECO:0007669"/>
    <property type="project" value="InterPro"/>
</dbReference>
<dbReference type="NCBIfam" id="TIGR03330">
    <property type="entry name" value="SAM_DCase_Bsu"/>
    <property type="match status" value="1"/>
</dbReference>
<dbReference type="AlphaFoldDB" id="E6W3R8"/>
<evidence type="ECO:0000256" key="7">
    <source>
        <dbReference type="ARBA" id="ARBA00023239"/>
    </source>
</evidence>
<evidence type="ECO:0000256" key="1">
    <source>
        <dbReference type="ARBA" id="ARBA00001928"/>
    </source>
</evidence>
<dbReference type="RefSeq" id="WP_013506825.1">
    <property type="nucleotide sequence ID" value="NC_014836.1"/>
</dbReference>
<dbReference type="eggNOG" id="COG1586">
    <property type="taxonomic scope" value="Bacteria"/>
</dbReference>